<dbReference type="AlphaFoldDB" id="A0A9D1VYB9"/>
<comment type="caution">
    <text evidence="1">The sequence shown here is derived from an EMBL/GenBank/DDBJ whole genome shotgun (WGS) entry which is preliminary data.</text>
</comment>
<evidence type="ECO:0000313" key="2">
    <source>
        <dbReference type="Proteomes" id="UP000824243"/>
    </source>
</evidence>
<evidence type="ECO:0000313" key="1">
    <source>
        <dbReference type="EMBL" id="HIX49214.1"/>
    </source>
</evidence>
<protein>
    <submittedName>
        <fullName evidence="1">DUF4317 domain-containing protein</fullName>
    </submittedName>
</protein>
<reference evidence="1" key="1">
    <citation type="journal article" date="2021" name="PeerJ">
        <title>Extensive microbial diversity within the chicken gut microbiome revealed by metagenomics and culture.</title>
        <authorList>
            <person name="Gilroy R."/>
            <person name="Ravi A."/>
            <person name="Getino M."/>
            <person name="Pursley I."/>
            <person name="Horton D.L."/>
            <person name="Alikhan N.F."/>
            <person name="Baker D."/>
            <person name="Gharbi K."/>
            <person name="Hall N."/>
            <person name="Watson M."/>
            <person name="Adriaenssens E.M."/>
            <person name="Foster-Nyarko E."/>
            <person name="Jarju S."/>
            <person name="Secka A."/>
            <person name="Antonio M."/>
            <person name="Oren A."/>
            <person name="Chaudhuri R.R."/>
            <person name="La Ragione R."/>
            <person name="Hildebrand F."/>
            <person name="Pallen M.J."/>
        </authorList>
    </citation>
    <scope>NUCLEOTIDE SEQUENCE</scope>
    <source>
        <strain evidence="1">ChiSjej5B23-15282</strain>
    </source>
</reference>
<accession>A0A9D1VYB9</accession>
<dbReference type="Proteomes" id="UP000824243">
    <property type="component" value="Unassembled WGS sequence"/>
</dbReference>
<reference evidence="1" key="2">
    <citation type="submission" date="2021-04" db="EMBL/GenBank/DDBJ databases">
        <authorList>
            <person name="Gilroy R."/>
        </authorList>
    </citation>
    <scope>NUCLEOTIDE SEQUENCE</scope>
    <source>
        <strain evidence="1">ChiSjej5B23-15282</strain>
    </source>
</reference>
<dbReference type="Pfam" id="PF14199">
    <property type="entry name" value="DUF4317"/>
    <property type="match status" value="1"/>
</dbReference>
<gene>
    <name evidence="1" type="ORF">H9981_09450</name>
</gene>
<name>A0A9D1VYB9_9FIRM</name>
<proteinExistence type="predicted"/>
<dbReference type="EMBL" id="DXFA01000159">
    <property type="protein sequence ID" value="HIX49214.1"/>
    <property type="molecule type" value="Genomic_DNA"/>
</dbReference>
<sequence>MNKKEILEIRKQFTPANCAITRICGCYVDHEKTKKMESKDAFLSLPEEEAFKYFDIFKKTLSGTVGKNMLNLEFPLDAEMPGGTQEFLMKLRDSKLEDDMLLEEFYDKVIATYDYAENYYIILIHAMYDIPGKSSDGLEMFDASDEVYEYLLMSICPVSLSKAGLSYNAEDNRIQDRIRDWIVDMPSKGFLFPAFNDRSTDLHSVLYYTKKSEDLQPEMIDQLLGAKMPMSADTQKETFQMIIEDTLGEDGDYETVRNIHETLNDLIEEHKEEPEPLALDKTEIKKIFEQSGVDAEKMESFDRNFEENAGEKASLLATNIAETRKFNIETPDVVIKVNPDRADLVETRIIDGRQCLVIPVDDHIEVNGISVRTIKMAGSVLSGSAGDAEDDLSSDVL</sequence>
<dbReference type="InterPro" id="IPR025466">
    <property type="entry name" value="DUF4317"/>
</dbReference>
<organism evidence="1 2">
    <name type="scientific">Candidatus Mediterraneibacter caccavium</name>
    <dbReference type="NCBI Taxonomy" id="2838661"/>
    <lineage>
        <taxon>Bacteria</taxon>
        <taxon>Bacillati</taxon>
        <taxon>Bacillota</taxon>
        <taxon>Clostridia</taxon>
        <taxon>Lachnospirales</taxon>
        <taxon>Lachnospiraceae</taxon>
        <taxon>Mediterraneibacter</taxon>
    </lineage>
</organism>